<evidence type="ECO:0000256" key="3">
    <source>
        <dbReference type="ARBA" id="ARBA00010860"/>
    </source>
</evidence>
<dbReference type="SMART" id="SM00646">
    <property type="entry name" value="Ami_3"/>
    <property type="match status" value="1"/>
</dbReference>
<evidence type="ECO:0000313" key="12">
    <source>
        <dbReference type="Proteomes" id="UP000198640"/>
    </source>
</evidence>
<dbReference type="InterPro" id="IPR021731">
    <property type="entry name" value="AMIN_dom"/>
</dbReference>
<keyword evidence="7" id="KW-0378">Hydrolase</keyword>
<evidence type="ECO:0000256" key="2">
    <source>
        <dbReference type="ARBA" id="ARBA00004418"/>
    </source>
</evidence>
<evidence type="ECO:0000259" key="10">
    <source>
        <dbReference type="SMART" id="SM00646"/>
    </source>
</evidence>
<dbReference type="AlphaFoldDB" id="A0A1H3LR68"/>
<dbReference type="SUPFAM" id="SSF53187">
    <property type="entry name" value="Zn-dependent exopeptidases"/>
    <property type="match status" value="1"/>
</dbReference>
<keyword evidence="12" id="KW-1185">Reference proteome</keyword>
<gene>
    <name evidence="11" type="ORF">SAMN05421881_105122</name>
</gene>
<evidence type="ECO:0000256" key="8">
    <source>
        <dbReference type="ARBA" id="ARBA00023316"/>
    </source>
</evidence>
<evidence type="ECO:0000256" key="5">
    <source>
        <dbReference type="ARBA" id="ARBA00022729"/>
    </source>
</evidence>
<dbReference type="GO" id="GO:0009253">
    <property type="term" value="P:peptidoglycan catabolic process"/>
    <property type="evidence" value="ECO:0007669"/>
    <property type="project" value="InterPro"/>
</dbReference>
<keyword evidence="8" id="KW-0961">Cell wall biogenesis/degradation</keyword>
<keyword evidence="5" id="KW-0732">Signal</keyword>
<feature type="domain" description="MurNAc-LAA" evidence="10">
    <location>
        <begin position="272"/>
        <end position="427"/>
    </location>
</feature>
<proteinExistence type="inferred from homology"/>
<evidence type="ECO:0000256" key="1">
    <source>
        <dbReference type="ARBA" id="ARBA00001561"/>
    </source>
</evidence>
<dbReference type="GO" id="GO:0071555">
    <property type="term" value="P:cell wall organization"/>
    <property type="evidence" value="ECO:0007669"/>
    <property type="project" value="UniProtKB-KW"/>
</dbReference>
<evidence type="ECO:0000313" key="11">
    <source>
        <dbReference type="EMBL" id="SDY66345.1"/>
    </source>
</evidence>
<dbReference type="Pfam" id="PF01520">
    <property type="entry name" value="Amidase_3"/>
    <property type="match status" value="1"/>
</dbReference>
<comment type="subcellular location">
    <subcellularLocation>
        <location evidence="2">Periplasm</location>
    </subcellularLocation>
</comment>
<dbReference type="EC" id="3.5.1.28" evidence="4"/>
<sequence>MLSTLAKPETSLNRLNCPLLPACQIVCLLLISLLLLALSSMDLAANTQIKAARYWAGPERTRLTLESSAPIKYTISLLDSPKRVVMDMENVSLPEVLESLSSKLKSRDPLVSTLRVGRFTPNIVRLVMELKTDVVPKAFLLAPMDRFAHRLVLDMHPSESAPHSHDHQPDPLMALLQSHEPATAAIGQDSQAPNLIMTATRRKPSRQKTIIVAIDAGHGGKDPGAIGSRGTMEKDVTLSIAKKLKTRLDREPNMRAILTRDGDHFLSLAARRHKARQANADLFVSIHADAAPRKEAHGSSVYALSEHGATSTTASWLAKRENEADLIGGIKLDDKDRYLKQTLIDLSMNATINDSIRLASSVLNEIGTINHLHKKNVEQAGFAVLKSPDIPSILVETAFISNQTEEARLGSDAYQNKLADAIHAGLKRYFANKSWQIRTDLADKR</sequence>
<dbReference type="FunFam" id="3.40.630.40:FF:000001">
    <property type="entry name" value="N-acetylmuramoyl-L-alanine amidase"/>
    <property type="match status" value="1"/>
</dbReference>
<dbReference type="PANTHER" id="PTHR30404">
    <property type="entry name" value="N-ACETYLMURAMOYL-L-ALANINE AMIDASE"/>
    <property type="match status" value="1"/>
</dbReference>
<dbReference type="EMBL" id="FNOY01000051">
    <property type="protein sequence ID" value="SDY66345.1"/>
    <property type="molecule type" value="Genomic_DNA"/>
</dbReference>
<dbReference type="CDD" id="cd02696">
    <property type="entry name" value="MurNAc-LAA"/>
    <property type="match status" value="1"/>
</dbReference>
<protein>
    <recommendedName>
        <fullName evidence="9">N-acetylmuramoyl-L-alanine amidase AmiC</fullName>
        <ecNumber evidence="4">3.5.1.28</ecNumber>
    </recommendedName>
</protein>
<dbReference type="GO" id="GO:0008745">
    <property type="term" value="F:N-acetylmuramoyl-L-alanine amidase activity"/>
    <property type="evidence" value="ECO:0007669"/>
    <property type="project" value="UniProtKB-EC"/>
</dbReference>
<dbReference type="InterPro" id="IPR002508">
    <property type="entry name" value="MurNAc-LAA_cat"/>
</dbReference>
<dbReference type="Pfam" id="PF11741">
    <property type="entry name" value="AMIN"/>
    <property type="match status" value="1"/>
</dbReference>
<comment type="catalytic activity">
    <reaction evidence="1">
        <text>Hydrolyzes the link between N-acetylmuramoyl residues and L-amino acid residues in certain cell-wall glycopeptides.</text>
        <dbReference type="EC" id="3.5.1.28"/>
    </reaction>
</comment>
<dbReference type="PANTHER" id="PTHR30404:SF0">
    <property type="entry name" value="N-ACETYLMURAMOYL-L-ALANINE AMIDASE AMIC"/>
    <property type="match status" value="1"/>
</dbReference>
<dbReference type="STRING" id="44576.SAMN05421881_105122"/>
<evidence type="ECO:0000256" key="9">
    <source>
        <dbReference type="ARBA" id="ARBA00074581"/>
    </source>
</evidence>
<evidence type="ECO:0000256" key="4">
    <source>
        <dbReference type="ARBA" id="ARBA00011901"/>
    </source>
</evidence>
<accession>A0A1H3LR68</accession>
<dbReference type="Proteomes" id="UP000198640">
    <property type="component" value="Unassembled WGS sequence"/>
</dbReference>
<dbReference type="InterPro" id="IPR050695">
    <property type="entry name" value="N-acetylmuramoyl_amidase_3"/>
</dbReference>
<dbReference type="Gene3D" id="3.40.630.40">
    <property type="entry name" value="Zn-dependent exopeptidases"/>
    <property type="match status" value="1"/>
</dbReference>
<dbReference type="Gene3D" id="2.60.40.3500">
    <property type="match status" value="1"/>
</dbReference>
<dbReference type="OrthoDB" id="9806267at2"/>
<name>A0A1H3LR68_9PROT</name>
<reference evidence="11 12" key="1">
    <citation type="submission" date="2016-10" db="EMBL/GenBank/DDBJ databases">
        <authorList>
            <person name="de Groot N.N."/>
        </authorList>
    </citation>
    <scope>NUCLEOTIDE SEQUENCE [LARGE SCALE GENOMIC DNA]</scope>
    <source>
        <strain evidence="11 12">Nm1</strain>
    </source>
</reference>
<keyword evidence="6" id="KW-0574">Periplasm</keyword>
<organism evidence="11 12">
    <name type="scientific">Nitrosomonas halophila</name>
    <dbReference type="NCBI Taxonomy" id="44576"/>
    <lineage>
        <taxon>Bacteria</taxon>
        <taxon>Pseudomonadati</taxon>
        <taxon>Pseudomonadota</taxon>
        <taxon>Betaproteobacteria</taxon>
        <taxon>Nitrosomonadales</taxon>
        <taxon>Nitrosomonadaceae</taxon>
        <taxon>Nitrosomonas</taxon>
    </lineage>
</organism>
<evidence type="ECO:0000256" key="6">
    <source>
        <dbReference type="ARBA" id="ARBA00022764"/>
    </source>
</evidence>
<evidence type="ECO:0000256" key="7">
    <source>
        <dbReference type="ARBA" id="ARBA00022801"/>
    </source>
</evidence>
<comment type="similarity">
    <text evidence="3">Belongs to the N-acetylmuramoyl-L-alanine amidase 3 family.</text>
</comment>
<dbReference type="GO" id="GO:0030288">
    <property type="term" value="C:outer membrane-bounded periplasmic space"/>
    <property type="evidence" value="ECO:0007669"/>
    <property type="project" value="TreeGrafter"/>
</dbReference>